<dbReference type="InterPro" id="IPR001128">
    <property type="entry name" value="Cyt_P450"/>
</dbReference>
<proteinExistence type="inferred from homology"/>
<keyword evidence="4 5" id="KW-0408">Iron</keyword>
<evidence type="ECO:0000256" key="1">
    <source>
        <dbReference type="ARBA" id="ARBA00010617"/>
    </source>
</evidence>
<dbReference type="InterPro" id="IPR017972">
    <property type="entry name" value="Cyt_P450_CS"/>
</dbReference>
<evidence type="ECO:0000313" key="7">
    <source>
        <dbReference type="EMBL" id="KAA1069840.1"/>
    </source>
</evidence>
<keyword evidence="3 6" id="KW-0560">Oxidoreductase</keyword>
<comment type="caution">
    <text evidence="7">The sequence shown here is derived from an EMBL/GenBank/DDBJ whole genome shotgun (WGS) entry which is preliminary data.</text>
</comment>
<evidence type="ECO:0000256" key="6">
    <source>
        <dbReference type="RuleBase" id="RU000461"/>
    </source>
</evidence>
<dbReference type="OrthoDB" id="1470350at2759"/>
<sequence length="542" mass="60999">MITFLFANLLAYSLVYLLIKFRTRAIGTTKRKDTAFYEVPGWPLIGQLPMMIKNRARNLEDNTVRALEHGPGFSITVPGIRIVDISKPEWIEHMQKTNFENYVKGPLLRGIMYDVFGDGIFVADGPAWKRARQATSTIFTIKTFKNIIVPAANKSLDGLVDLLKSTAQSNDQSIDFCDLFFRYTLDSFVQMTFGQDLDLFGTQYDGKTKGSSPSKLSASSLPFSEAFDFAQDQVDFRFSVVIGWKLLEGLVGSIGKRMKASCRVLDDYAYSLIDERMASRTYQSNLEKNEAVDGDLLGLFMNARDERGGGLGRTELRDTTLNLIIAGRDTTAEALSWAFFHLLMNEDLISKIREEAIEILGDENDGQERVTHENYKRFVWTNAIVLETLRLHPSVPKNTKCVVSHDQIPGGPTVEAGDIIRWSGWQMGRDASLWGPDCGEFKPARWVDEKGSIKQFGPYKFNAFNGGPRICLGMNLAMLQAVKVIVEVFRHFELEFAPGWLEKVPKSEAIEGITSRYPTPMYRSSLTLPMDNPMMVSVKCKA</sequence>
<comment type="similarity">
    <text evidence="1 6">Belongs to the cytochrome P450 family.</text>
</comment>
<keyword evidence="2 5" id="KW-0479">Metal-binding</keyword>
<evidence type="ECO:0000313" key="8">
    <source>
        <dbReference type="Proteomes" id="UP000324748"/>
    </source>
</evidence>
<dbReference type="GO" id="GO:0016705">
    <property type="term" value="F:oxidoreductase activity, acting on paired donors, with incorporation or reduction of molecular oxygen"/>
    <property type="evidence" value="ECO:0007669"/>
    <property type="project" value="InterPro"/>
</dbReference>
<dbReference type="Proteomes" id="UP000324748">
    <property type="component" value="Unassembled WGS sequence"/>
</dbReference>
<feature type="binding site" description="axial binding residue" evidence="5">
    <location>
        <position position="471"/>
    </location>
    <ligand>
        <name>heme</name>
        <dbReference type="ChEBI" id="CHEBI:30413"/>
    </ligand>
    <ligandPart>
        <name>Fe</name>
        <dbReference type="ChEBI" id="CHEBI:18248"/>
    </ligandPart>
</feature>
<dbReference type="GO" id="GO:0004497">
    <property type="term" value="F:monooxygenase activity"/>
    <property type="evidence" value="ECO:0007669"/>
    <property type="project" value="UniProtKB-KW"/>
</dbReference>
<evidence type="ECO:0000256" key="3">
    <source>
        <dbReference type="ARBA" id="ARBA00023002"/>
    </source>
</evidence>
<organism evidence="7 8">
    <name type="scientific">Puccinia graminis f. sp. tritici</name>
    <dbReference type="NCBI Taxonomy" id="56615"/>
    <lineage>
        <taxon>Eukaryota</taxon>
        <taxon>Fungi</taxon>
        <taxon>Dikarya</taxon>
        <taxon>Basidiomycota</taxon>
        <taxon>Pucciniomycotina</taxon>
        <taxon>Pucciniomycetes</taxon>
        <taxon>Pucciniales</taxon>
        <taxon>Pucciniaceae</taxon>
        <taxon>Puccinia</taxon>
    </lineage>
</organism>
<evidence type="ECO:0000256" key="2">
    <source>
        <dbReference type="ARBA" id="ARBA00022723"/>
    </source>
</evidence>
<evidence type="ECO:0000256" key="5">
    <source>
        <dbReference type="PIRSR" id="PIRSR602401-1"/>
    </source>
</evidence>
<dbReference type="SUPFAM" id="SSF48264">
    <property type="entry name" value="Cytochrome P450"/>
    <property type="match status" value="1"/>
</dbReference>
<dbReference type="InterPro" id="IPR036396">
    <property type="entry name" value="Cyt_P450_sf"/>
</dbReference>
<dbReference type="PRINTS" id="PR00463">
    <property type="entry name" value="EP450I"/>
</dbReference>
<accession>A0A5B0M1G1</accession>
<comment type="cofactor">
    <cofactor evidence="5">
        <name>heme</name>
        <dbReference type="ChEBI" id="CHEBI:30413"/>
    </cofactor>
</comment>
<name>A0A5B0M1G1_PUCGR</name>
<protein>
    <submittedName>
        <fullName evidence="7">Cytochrome P450-dit2</fullName>
    </submittedName>
</protein>
<dbReference type="Gene3D" id="1.10.630.10">
    <property type="entry name" value="Cytochrome P450"/>
    <property type="match status" value="1"/>
</dbReference>
<dbReference type="PRINTS" id="PR00385">
    <property type="entry name" value="P450"/>
</dbReference>
<keyword evidence="5 6" id="KW-0349">Heme</keyword>
<dbReference type="PROSITE" id="PS00086">
    <property type="entry name" value="CYTOCHROME_P450"/>
    <property type="match status" value="1"/>
</dbReference>
<keyword evidence="6" id="KW-0503">Monooxygenase</keyword>
<dbReference type="GO" id="GO:0006629">
    <property type="term" value="P:lipid metabolic process"/>
    <property type="evidence" value="ECO:0007669"/>
    <property type="project" value="UniProtKB-ARBA"/>
</dbReference>
<dbReference type="Pfam" id="PF00067">
    <property type="entry name" value="p450"/>
    <property type="match status" value="1"/>
</dbReference>
<dbReference type="AlphaFoldDB" id="A0A5B0M1G1"/>
<gene>
    <name evidence="7" type="primary">DIT2_7</name>
    <name evidence="7" type="ORF">PGT21_034053</name>
</gene>
<dbReference type="PANTHER" id="PTHR24296">
    <property type="entry name" value="CYTOCHROME P450"/>
    <property type="match status" value="1"/>
</dbReference>
<dbReference type="GO" id="GO:0005506">
    <property type="term" value="F:iron ion binding"/>
    <property type="evidence" value="ECO:0007669"/>
    <property type="project" value="InterPro"/>
</dbReference>
<evidence type="ECO:0000256" key="4">
    <source>
        <dbReference type="ARBA" id="ARBA00023004"/>
    </source>
</evidence>
<dbReference type="InterPro" id="IPR002401">
    <property type="entry name" value="Cyt_P450_E_grp-I"/>
</dbReference>
<keyword evidence="8" id="KW-1185">Reference proteome</keyword>
<reference evidence="7 8" key="1">
    <citation type="submission" date="2019-05" db="EMBL/GenBank/DDBJ databases">
        <title>Emergence of the Ug99 lineage of the wheat stem rust pathogen through somatic hybridization.</title>
        <authorList>
            <person name="Li F."/>
            <person name="Upadhyaya N.M."/>
            <person name="Sperschneider J."/>
            <person name="Matny O."/>
            <person name="Nguyen-Phuc H."/>
            <person name="Mago R."/>
            <person name="Raley C."/>
            <person name="Miller M.E."/>
            <person name="Silverstein K.A.T."/>
            <person name="Henningsen E."/>
            <person name="Hirsch C.D."/>
            <person name="Visser B."/>
            <person name="Pretorius Z.A."/>
            <person name="Steffenson B.J."/>
            <person name="Schwessinger B."/>
            <person name="Dodds P.N."/>
            <person name="Figueroa M."/>
        </authorList>
    </citation>
    <scope>NUCLEOTIDE SEQUENCE [LARGE SCALE GENOMIC DNA]</scope>
    <source>
        <strain evidence="7">21-0</strain>
    </source>
</reference>
<dbReference type="GO" id="GO:0020037">
    <property type="term" value="F:heme binding"/>
    <property type="evidence" value="ECO:0007669"/>
    <property type="project" value="InterPro"/>
</dbReference>
<dbReference type="EMBL" id="VSWC01000183">
    <property type="protein sequence ID" value="KAA1069840.1"/>
    <property type="molecule type" value="Genomic_DNA"/>
</dbReference>